<protein>
    <recommendedName>
        <fullName evidence="8">BREX system P-loop protein BrxC</fullName>
    </recommendedName>
</protein>
<feature type="region of interest" description="Disordered" evidence="2">
    <location>
        <begin position="1117"/>
        <end position="1151"/>
    </location>
</feature>
<feature type="domain" description="Probable ATP-binding protein BrxC winged helix-turn-helix" evidence="3">
    <location>
        <begin position="733"/>
        <end position="856"/>
    </location>
</feature>
<keyword evidence="1" id="KW-0175">Coiled coil</keyword>
<dbReference type="EMBL" id="FQWX01000026">
    <property type="protein sequence ID" value="SHH20147.1"/>
    <property type="molecule type" value="Genomic_DNA"/>
</dbReference>
<gene>
    <name evidence="6" type="ORF">SAMN04488530_1268</name>
</gene>
<evidence type="ECO:0000256" key="1">
    <source>
        <dbReference type="SAM" id="Coils"/>
    </source>
</evidence>
<dbReference type="STRING" id="1121321.SAMN04488530_1268"/>
<dbReference type="OrthoDB" id="3201900at2"/>
<organism evidence="6 7">
    <name type="scientific">Asaccharospora irregularis DSM 2635</name>
    <dbReference type="NCBI Taxonomy" id="1121321"/>
    <lineage>
        <taxon>Bacteria</taxon>
        <taxon>Bacillati</taxon>
        <taxon>Bacillota</taxon>
        <taxon>Clostridia</taxon>
        <taxon>Peptostreptococcales</taxon>
        <taxon>Peptostreptococcaceae</taxon>
        <taxon>Asaccharospora</taxon>
    </lineage>
</organism>
<dbReference type="AlphaFoldDB" id="A0A1M5R130"/>
<evidence type="ECO:0000313" key="6">
    <source>
        <dbReference type="EMBL" id="SHH20147.1"/>
    </source>
</evidence>
<evidence type="ECO:0000259" key="3">
    <source>
        <dbReference type="Pfam" id="PF25791"/>
    </source>
</evidence>
<dbReference type="InterPro" id="IPR058036">
    <property type="entry name" value="BREX_BrxC_4th"/>
</dbReference>
<dbReference type="Pfam" id="PF25791">
    <property type="entry name" value="WHD_BREX_BrxC"/>
    <property type="match status" value="1"/>
</dbReference>
<feature type="compositionally biased region" description="Basic and acidic residues" evidence="2">
    <location>
        <begin position="1117"/>
        <end position="1149"/>
    </location>
</feature>
<dbReference type="SUPFAM" id="SSF52540">
    <property type="entry name" value="P-loop containing nucleoside triphosphate hydrolases"/>
    <property type="match status" value="1"/>
</dbReference>
<feature type="domain" description="Probable ATP-binding protein BrxC alpha-helical" evidence="4">
    <location>
        <begin position="862"/>
        <end position="979"/>
    </location>
</feature>
<evidence type="ECO:0008006" key="8">
    <source>
        <dbReference type="Google" id="ProtNLM"/>
    </source>
</evidence>
<sequence length="1197" mass="139711">MRIQNMFYDDINREINGVIKVDQDTEGIIEQELSEYVITRELKKHFISFFNYYSDSFDRPTADTGVWISGFFGSGKSHFLKILSYILENKEVNGTKTVERFREKFTDDLATFMLIDKSTQAPTETILFNIDIEGPMEKNKTAVLRVFAKMFYKHLGFYGENLKVAKLEQYVDRRGKTEEFRRVFEEKNGDSWIDSRDVFDFCEDEVVETLMQVLGMSETAARNWFDSSEEIDISIAQLVSEIKEYVDSKPDNYRLLFMIDEVGQYVGADTDMLLNLQSLVEKIGSECMGKVWVMCTGQEALDEIIRTRADEFSRIQARFKTRLSLSSSSADEVIQKRILKKNNESKAYLEDVYDKQKSVMDNLFKFREAVGDIRGFEGPGEFSVNFPFVPYQFILMQKVFSEIRKHGNAGKHLSGGERSMLSGFQEATQRVQDRDEYAIIPFWMFYDTVHTFLDSSIRRVIERAERAARDDKGLEPIDVNVLKLLYMIRYVEDIPANLDNIIIMMAEDIRVDKIDERNKIQKSLDRLIRQNYIARTGDTYNFLTDAEQDVEREIRDEYVDPSEITRKISEMIFGNIYTTKKFRYEKKYDFEFDKKVDGVNYGNPVGGMELEILTIATSVIDKQELRLMTESQNKVLVVLEDTEYYNFIENAMKIDKFARKKNIPQLPKSMQDIIRSKQDDAEHFKEDALVELKEAFMKAKFYINGDRTTVKAGTPQAKIDEALEYLVSNVYNKLDLITKNADSDEDIYKILDGREDDGIMLGLESNRKAATEIETYLIAQNQQHLPTNMADVQKRFTSIPYGWRERDVAAVVARLIYEQKVIVKYGGETIRTDDERLPELLYKRSEIGKTKIQKREMISIQKIKEARDFLRDFFDLMDVPEDDDGLVDFIISKFENLEDHYDELLNKYEGNNYPDKKKIIEAKATVSDLLYAKTDNIALVNKLIDMEDELEDMQEDMESIEDFFKSQVDTFDEATRLESLLRSDLDYLQNESEVNDALNKIRLIVNINPKKDDFDYRDVPKLNDYMKVVREGHNRLLYGKREEILEIVRQCMEEIHRGDKNDRIIGNIIKKTDDFYTQKKKEIAETESLRILDGFIPSLWSEKDQAVKDIISIEKSNAEAERRRNDEEGKQSGENDTVKETEVSPEPEKKKHIKKFYRQSIFPARTLESESDIREYLETIEKNLMTLLGDCDGIEIN</sequence>
<feature type="domain" description="Probable ATP-binding protein BrxC 4th six-stranded beta-sheet" evidence="5">
    <location>
        <begin position="559"/>
        <end position="726"/>
    </location>
</feature>
<name>A0A1M5R130_9FIRM</name>
<reference evidence="7" key="1">
    <citation type="submission" date="2016-11" db="EMBL/GenBank/DDBJ databases">
        <authorList>
            <person name="Varghese N."/>
            <person name="Submissions S."/>
        </authorList>
    </citation>
    <scope>NUCLEOTIDE SEQUENCE [LARGE SCALE GENOMIC DNA]</scope>
    <source>
        <strain evidence="7">DSM 2635</strain>
    </source>
</reference>
<dbReference type="Pfam" id="PF25792">
    <property type="entry name" value="BREX_BrxC_helical"/>
    <property type="match status" value="1"/>
</dbReference>
<evidence type="ECO:0000313" key="7">
    <source>
        <dbReference type="Proteomes" id="UP000243255"/>
    </source>
</evidence>
<keyword evidence="7" id="KW-1185">Reference proteome</keyword>
<feature type="coiled-coil region" evidence="1">
    <location>
        <begin position="936"/>
        <end position="963"/>
    </location>
</feature>
<dbReference type="InterPro" id="IPR027417">
    <property type="entry name" value="P-loop_NTPase"/>
</dbReference>
<dbReference type="Pfam" id="PF25796">
    <property type="entry name" value="BREX_BrxC_4th"/>
    <property type="match status" value="1"/>
</dbReference>
<proteinExistence type="predicted"/>
<dbReference type="Proteomes" id="UP000243255">
    <property type="component" value="Unassembled WGS sequence"/>
</dbReference>
<evidence type="ECO:0000259" key="4">
    <source>
        <dbReference type="Pfam" id="PF25792"/>
    </source>
</evidence>
<evidence type="ECO:0000259" key="5">
    <source>
        <dbReference type="Pfam" id="PF25796"/>
    </source>
</evidence>
<evidence type="ECO:0000256" key="2">
    <source>
        <dbReference type="SAM" id="MobiDB-lite"/>
    </source>
</evidence>
<dbReference type="InterPro" id="IPR047679">
    <property type="entry name" value="BREX_BrxC"/>
</dbReference>
<dbReference type="InterPro" id="IPR058038">
    <property type="entry name" value="BREX_BrxC_wHTH"/>
</dbReference>
<accession>A0A1M5R130</accession>
<dbReference type="InterPro" id="IPR058037">
    <property type="entry name" value="BREX_BrxC_helical"/>
</dbReference>
<dbReference type="RefSeq" id="WP_073126806.1">
    <property type="nucleotide sequence ID" value="NZ_BAABCH010000090.1"/>
</dbReference>
<dbReference type="NCBIfam" id="NF033441">
    <property type="entry name" value="BREX_BrxC"/>
    <property type="match status" value="1"/>
</dbReference>